<keyword evidence="1" id="KW-1133">Transmembrane helix</keyword>
<name>X1T4I4_9ZZZZ</name>
<proteinExistence type="predicted"/>
<gene>
    <name evidence="2" type="ORF">S12H4_14509</name>
</gene>
<keyword evidence="1" id="KW-0472">Membrane</keyword>
<evidence type="ECO:0000313" key="2">
    <source>
        <dbReference type="EMBL" id="GAI82490.1"/>
    </source>
</evidence>
<sequence length="241" mass="28120">MDQIIKIQNINLEYKIIIYFLFVVMTLALMTSSAYCMIDLSISPTISLKEGELNLDRLKMEIAGEFFGIDSRLILNYHQRGFHPEDIVTALFFSGDSQRPLNSILALRKREEDWSRVVTILGVPPNAHGMQMALTHGKGKKVGLRKKLAPEGDIFISFISDYYKIEMGRLRLYFERGFTINDILLAVNLGTHHGIRFESLLRDRERGLDWFMILRERNIKEERLFLPYRSEMKYKNKPVIK</sequence>
<comment type="caution">
    <text evidence="2">The sequence shown here is derived from an EMBL/GenBank/DDBJ whole genome shotgun (WGS) entry which is preliminary data.</text>
</comment>
<evidence type="ECO:0000256" key="1">
    <source>
        <dbReference type="SAM" id="Phobius"/>
    </source>
</evidence>
<keyword evidence="1" id="KW-0812">Transmembrane</keyword>
<feature type="transmembrane region" description="Helical" evidence="1">
    <location>
        <begin position="16"/>
        <end position="38"/>
    </location>
</feature>
<reference evidence="2" key="1">
    <citation type="journal article" date="2014" name="Front. Microbiol.">
        <title>High frequency of phylogenetically diverse reductive dehalogenase-homologous genes in deep subseafloor sedimentary metagenomes.</title>
        <authorList>
            <person name="Kawai M."/>
            <person name="Futagami T."/>
            <person name="Toyoda A."/>
            <person name="Takaki Y."/>
            <person name="Nishi S."/>
            <person name="Hori S."/>
            <person name="Arai W."/>
            <person name="Tsubouchi T."/>
            <person name="Morono Y."/>
            <person name="Uchiyama I."/>
            <person name="Ito T."/>
            <person name="Fujiyama A."/>
            <person name="Inagaki F."/>
            <person name="Takami H."/>
        </authorList>
    </citation>
    <scope>NUCLEOTIDE SEQUENCE</scope>
    <source>
        <strain evidence="2">Expedition CK06-06</strain>
    </source>
</reference>
<accession>X1T4I4</accession>
<organism evidence="2">
    <name type="scientific">marine sediment metagenome</name>
    <dbReference type="NCBI Taxonomy" id="412755"/>
    <lineage>
        <taxon>unclassified sequences</taxon>
        <taxon>metagenomes</taxon>
        <taxon>ecological metagenomes</taxon>
    </lineage>
</organism>
<protein>
    <submittedName>
        <fullName evidence="2">Uncharacterized protein</fullName>
    </submittedName>
</protein>
<dbReference type="EMBL" id="BARW01006918">
    <property type="protein sequence ID" value="GAI82490.1"/>
    <property type="molecule type" value="Genomic_DNA"/>
</dbReference>
<dbReference type="AlphaFoldDB" id="X1T4I4"/>